<organism evidence="15 16">
    <name type="scientific">Anaerobiospirillum thomasii</name>
    <dbReference type="NCBI Taxonomy" id="179995"/>
    <lineage>
        <taxon>Bacteria</taxon>
        <taxon>Pseudomonadati</taxon>
        <taxon>Pseudomonadota</taxon>
        <taxon>Gammaproteobacteria</taxon>
        <taxon>Aeromonadales</taxon>
        <taxon>Succinivibrionaceae</taxon>
        <taxon>Anaerobiospirillum</taxon>
    </lineage>
</organism>
<evidence type="ECO:0000256" key="7">
    <source>
        <dbReference type="ARBA" id="ARBA00022827"/>
    </source>
</evidence>
<keyword evidence="16" id="KW-1185">Reference proteome</keyword>
<protein>
    <recommendedName>
        <fullName evidence="3 11">FAD:protein FMN transferase</fullName>
        <ecNumber evidence="2 11">2.7.1.180</ecNumber>
    </recommendedName>
    <alternativeName>
        <fullName evidence="9 11">Flavin transferase</fullName>
    </alternativeName>
</protein>
<name>A0A2X0VMH6_9GAMM</name>
<feature type="binding site" evidence="13">
    <location>
        <position position="304"/>
    </location>
    <ligand>
        <name>Mg(2+)</name>
        <dbReference type="ChEBI" id="CHEBI:18420"/>
    </ligand>
</feature>
<dbReference type="OrthoDB" id="9778595at2"/>
<keyword evidence="7 11" id="KW-0274">FAD</keyword>
<evidence type="ECO:0000256" key="4">
    <source>
        <dbReference type="ARBA" id="ARBA00022630"/>
    </source>
</evidence>
<comment type="catalytic activity">
    <reaction evidence="10 11">
        <text>L-threonyl-[protein] + FAD = FMN-L-threonyl-[protein] + AMP + H(+)</text>
        <dbReference type="Rhea" id="RHEA:36847"/>
        <dbReference type="Rhea" id="RHEA-COMP:11060"/>
        <dbReference type="Rhea" id="RHEA-COMP:11061"/>
        <dbReference type="ChEBI" id="CHEBI:15378"/>
        <dbReference type="ChEBI" id="CHEBI:30013"/>
        <dbReference type="ChEBI" id="CHEBI:57692"/>
        <dbReference type="ChEBI" id="CHEBI:74257"/>
        <dbReference type="ChEBI" id="CHEBI:456215"/>
        <dbReference type="EC" id="2.7.1.180"/>
    </reaction>
</comment>
<feature type="binding site" evidence="12">
    <location>
        <position position="82"/>
    </location>
    <ligand>
        <name>FAD</name>
        <dbReference type="ChEBI" id="CHEBI:57692"/>
    </ligand>
</feature>
<evidence type="ECO:0000256" key="5">
    <source>
        <dbReference type="ARBA" id="ARBA00022679"/>
    </source>
</evidence>
<evidence type="ECO:0000256" key="11">
    <source>
        <dbReference type="PIRNR" id="PIRNR006268"/>
    </source>
</evidence>
<dbReference type="PANTHER" id="PTHR30040:SF2">
    <property type="entry name" value="FAD:PROTEIN FMN TRANSFERASE"/>
    <property type="match status" value="1"/>
</dbReference>
<evidence type="ECO:0000256" key="13">
    <source>
        <dbReference type="PIRSR" id="PIRSR006268-2"/>
    </source>
</evidence>
<sequence length="357" mass="38418">MSNFTFTTKAAAVAAVSVIAFAGCKDDNDVHAAQMAVSQVKGQTMGTFYSVQVPKGYTGGNEALDKRANSAFNVVIDAISTFDNSAELARFNAYKGTDKFEISPYLADSIENAIFEAHRIEDAMDITVGPLVNLWGFGPDGRLEKQPQPDDIAKAKALTGYDKFALYRDAQTNKAYLQKVDGAVKLDMSTLGEGLGADLLATYLDEDKVENYMIAVAGAIRTKGKNSKGADWTVGIEDPFGKGVFEVACPKGMAMSTAGSYRNFFIDENTKEVFSHIIDTKTGYPVAHKTVSVTVIAPTAATTDALDTGLLVLGAQKALDFGNKHNVAVYTIEIDDKGQAVGRYSKAFEPYLKCNVR</sequence>
<dbReference type="Proteomes" id="UP000250086">
    <property type="component" value="Unassembled WGS sequence"/>
</dbReference>
<dbReference type="PANTHER" id="PTHR30040">
    <property type="entry name" value="THIAMINE BIOSYNTHESIS LIPOPROTEIN APBE"/>
    <property type="match status" value="1"/>
</dbReference>
<comment type="cofactor">
    <cofactor evidence="13">
        <name>Mg(2+)</name>
        <dbReference type="ChEBI" id="CHEBI:18420"/>
    </cofactor>
    <cofactor evidence="13">
        <name>Mn(2+)</name>
        <dbReference type="ChEBI" id="CHEBI:29035"/>
    </cofactor>
    <text evidence="13">Magnesium. Can also use manganese.</text>
</comment>
<evidence type="ECO:0000313" key="16">
    <source>
        <dbReference type="Proteomes" id="UP000250086"/>
    </source>
</evidence>
<evidence type="ECO:0000256" key="2">
    <source>
        <dbReference type="ARBA" id="ARBA00011955"/>
    </source>
</evidence>
<feature type="binding site" evidence="12">
    <location>
        <position position="187"/>
    </location>
    <ligand>
        <name>FAD</name>
        <dbReference type="ChEBI" id="CHEBI:57692"/>
    </ligand>
</feature>
<keyword evidence="8 11" id="KW-0460">Magnesium</keyword>
<reference evidence="15 16" key="1">
    <citation type="submission" date="2018-06" db="EMBL/GenBank/DDBJ databases">
        <authorList>
            <consortium name="Pathogen Informatics"/>
            <person name="Doyle S."/>
        </authorList>
    </citation>
    <scope>NUCLEOTIDE SEQUENCE [LARGE SCALE GENOMIC DNA]</scope>
    <source>
        <strain evidence="15 16">NCTC13093</strain>
    </source>
</reference>
<evidence type="ECO:0000256" key="6">
    <source>
        <dbReference type="ARBA" id="ARBA00022723"/>
    </source>
</evidence>
<feature type="binding site" evidence="12">
    <location>
        <position position="278"/>
    </location>
    <ligand>
        <name>FAD</name>
        <dbReference type="ChEBI" id="CHEBI:57692"/>
    </ligand>
</feature>
<dbReference type="AlphaFoldDB" id="A0A2X0VMH6"/>
<accession>A0A2X0VMH6</accession>
<dbReference type="EC" id="2.7.1.180" evidence="2 11"/>
<feature type="binding site" evidence="12">
    <location>
        <position position="193"/>
    </location>
    <ligand>
        <name>FAD</name>
        <dbReference type="ChEBI" id="CHEBI:57692"/>
    </ligand>
</feature>
<evidence type="ECO:0000256" key="1">
    <source>
        <dbReference type="ARBA" id="ARBA00008282"/>
    </source>
</evidence>
<dbReference type="Pfam" id="PF02424">
    <property type="entry name" value="ApbE"/>
    <property type="match status" value="1"/>
</dbReference>
<evidence type="ECO:0000256" key="12">
    <source>
        <dbReference type="PIRSR" id="PIRSR006268-1"/>
    </source>
</evidence>
<keyword evidence="15" id="KW-0449">Lipoprotein</keyword>
<feature type="binding site" evidence="13">
    <location>
        <position position="190"/>
    </location>
    <ligand>
        <name>Mg(2+)</name>
        <dbReference type="ChEBI" id="CHEBI:18420"/>
    </ligand>
</feature>
<feature type="binding site" evidence="13">
    <location>
        <position position="308"/>
    </location>
    <ligand>
        <name>Mg(2+)</name>
        <dbReference type="ChEBI" id="CHEBI:18420"/>
    </ligand>
</feature>
<dbReference type="SUPFAM" id="SSF143631">
    <property type="entry name" value="ApbE-like"/>
    <property type="match status" value="1"/>
</dbReference>
<dbReference type="InterPro" id="IPR003374">
    <property type="entry name" value="ApbE-like_sf"/>
</dbReference>
<evidence type="ECO:0000256" key="14">
    <source>
        <dbReference type="SAM" id="SignalP"/>
    </source>
</evidence>
<dbReference type="PIRSF" id="PIRSF006268">
    <property type="entry name" value="ApbE"/>
    <property type="match status" value="1"/>
</dbReference>
<evidence type="ECO:0000256" key="8">
    <source>
        <dbReference type="ARBA" id="ARBA00022842"/>
    </source>
</evidence>
<dbReference type="GO" id="GO:0046872">
    <property type="term" value="F:metal ion binding"/>
    <property type="evidence" value="ECO:0007669"/>
    <property type="project" value="UniProtKB-UniRule"/>
</dbReference>
<feature type="chain" id="PRO_5039950581" description="FAD:protein FMN transferase" evidence="14">
    <location>
        <begin position="23"/>
        <end position="357"/>
    </location>
</feature>
<evidence type="ECO:0000256" key="3">
    <source>
        <dbReference type="ARBA" id="ARBA00016337"/>
    </source>
</evidence>
<keyword evidence="5 11" id="KW-0808">Transferase</keyword>
<feature type="signal peptide" evidence="14">
    <location>
        <begin position="1"/>
        <end position="22"/>
    </location>
</feature>
<gene>
    <name evidence="15" type="primary">apbE</name>
    <name evidence="15" type="ORF">NCTC13093_02126</name>
</gene>
<proteinExistence type="inferred from homology"/>
<dbReference type="RefSeq" id="WP_113744750.1">
    <property type="nucleotide sequence ID" value="NZ_UAPU01000005.1"/>
</dbReference>
<keyword evidence="6 11" id="KW-0479">Metal-binding</keyword>
<keyword evidence="4 11" id="KW-0285">Flavoprotein</keyword>
<feature type="binding site" evidence="12">
    <location>
        <position position="45"/>
    </location>
    <ligand>
        <name>FAD</name>
        <dbReference type="ChEBI" id="CHEBI:57692"/>
    </ligand>
</feature>
<evidence type="ECO:0000313" key="15">
    <source>
        <dbReference type="EMBL" id="SPT70708.1"/>
    </source>
</evidence>
<dbReference type="EMBL" id="UAPV01000001">
    <property type="protein sequence ID" value="SPT70708.1"/>
    <property type="molecule type" value="Genomic_DNA"/>
</dbReference>
<dbReference type="Gene3D" id="3.10.520.10">
    <property type="entry name" value="ApbE-like domains"/>
    <property type="match status" value="1"/>
</dbReference>
<dbReference type="GO" id="GO:0016740">
    <property type="term" value="F:transferase activity"/>
    <property type="evidence" value="ECO:0007669"/>
    <property type="project" value="UniProtKB-UniRule"/>
</dbReference>
<keyword evidence="14" id="KW-0732">Signal</keyword>
<comment type="similarity">
    <text evidence="1 11">Belongs to the ApbE family.</text>
</comment>
<evidence type="ECO:0000256" key="10">
    <source>
        <dbReference type="ARBA" id="ARBA00048540"/>
    </source>
</evidence>
<feature type="binding site" evidence="12">
    <location>
        <begin position="123"/>
        <end position="125"/>
    </location>
    <ligand>
        <name>FAD</name>
        <dbReference type="ChEBI" id="CHEBI:57692"/>
    </ligand>
</feature>
<evidence type="ECO:0000256" key="9">
    <source>
        <dbReference type="ARBA" id="ARBA00031306"/>
    </source>
</evidence>
<dbReference type="InterPro" id="IPR024932">
    <property type="entry name" value="ApbE"/>
</dbReference>